<evidence type="ECO:0000313" key="3">
    <source>
        <dbReference type="Proteomes" id="UP000005017"/>
    </source>
</evidence>
<dbReference type="eggNOG" id="COG1473">
    <property type="taxonomic scope" value="Bacteria"/>
</dbReference>
<dbReference type="InterPro" id="IPR002933">
    <property type="entry name" value="Peptidase_M20"/>
</dbReference>
<dbReference type="Pfam" id="PF07687">
    <property type="entry name" value="M20_dimer"/>
    <property type="match status" value="1"/>
</dbReference>
<keyword evidence="2" id="KW-0378">Hydrolase</keyword>
<organism evidence="2 3">
    <name type="scientific">Bulleidia extructa W1219</name>
    <dbReference type="NCBI Taxonomy" id="679192"/>
    <lineage>
        <taxon>Bacteria</taxon>
        <taxon>Bacillati</taxon>
        <taxon>Bacillota</taxon>
        <taxon>Erysipelotrichia</taxon>
        <taxon>Erysipelotrichales</taxon>
        <taxon>Erysipelotrichaceae</taxon>
        <taxon>Bulleidia</taxon>
    </lineage>
</organism>
<proteinExistence type="predicted"/>
<gene>
    <name evidence="2" type="ORF">HMPREF9013_1056</name>
</gene>
<comment type="caution">
    <text evidence="2">The sequence shown here is derived from an EMBL/GenBank/DDBJ whole genome shotgun (WGS) entry which is preliminary data.</text>
</comment>
<dbReference type="Gene3D" id="3.30.70.360">
    <property type="match status" value="1"/>
</dbReference>
<keyword evidence="3" id="KW-1185">Reference proteome</keyword>
<protein>
    <submittedName>
        <fullName evidence="2">Amidohydrolase</fullName>
    </submittedName>
</protein>
<name>D2MMS2_9FIRM</name>
<dbReference type="OrthoDB" id="9776731at2"/>
<dbReference type="SUPFAM" id="SSF55031">
    <property type="entry name" value="Bacterial exopeptidase dimerisation domain"/>
    <property type="match status" value="1"/>
</dbReference>
<dbReference type="Gene3D" id="3.40.630.10">
    <property type="entry name" value="Zn peptidases"/>
    <property type="match status" value="1"/>
</dbReference>
<dbReference type="GO" id="GO:0016787">
    <property type="term" value="F:hydrolase activity"/>
    <property type="evidence" value="ECO:0007669"/>
    <property type="project" value="UniProtKB-KW"/>
</dbReference>
<dbReference type="InterPro" id="IPR036264">
    <property type="entry name" value="Bact_exopeptidase_dim_dom"/>
</dbReference>
<evidence type="ECO:0000313" key="2">
    <source>
        <dbReference type="EMBL" id="EFC06348.1"/>
    </source>
</evidence>
<dbReference type="InterPro" id="IPR017439">
    <property type="entry name" value="Amidohydrolase"/>
</dbReference>
<sequence length="365" mass="41642">MDSERLAKVKEVKKWLHAHPEVSNQEVKTQAYLKDFITKYLPQYEIHDHVTWFYCMKPYQKGKKTIVLRADHDAIVNSKGEVFHGCGHDGHTAILLAVMLEDIPSENNVIYLFQPAEENGTGAKMCQPLFEKYPVDEVFGLHNMPSLKEQVIFYHPETIMCASVGYRINLKGKQSHASEPEKGLNPAYAIAQFVQEIEPLAQYRGFKPFSFLNHPFSSLVMATIIQIEIGSSNFGISPANGSISLTLRSAKQEELTVLEEFIQSYFRNLEGFDIQIEELDRFHATVAHPRLLEEALKRIHQHRLKVEPLEIPIRASEDFGYYGQWAPSVFFLIGTGDCPALHQDDFYFKEDIIPVGVALFKALIQ</sequence>
<dbReference type="AlphaFoldDB" id="D2MMS2"/>
<dbReference type="Proteomes" id="UP000005017">
    <property type="component" value="Unassembled WGS sequence"/>
</dbReference>
<dbReference type="STRING" id="679192.HMPREF9013_1056"/>
<feature type="domain" description="Peptidase M20 dimerisation" evidence="1">
    <location>
        <begin position="163"/>
        <end position="268"/>
    </location>
</feature>
<dbReference type="Pfam" id="PF01546">
    <property type="entry name" value="Peptidase_M20"/>
    <property type="match status" value="1"/>
</dbReference>
<dbReference type="InterPro" id="IPR011650">
    <property type="entry name" value="Peptidase_M20_dimer"/>
</dbReference>
<dbReference type="EMBL" id="ADFR01000002">
    <property type="protein sequence ID" value="EFC06348.1"/>
    <property type="molecule type" value="Genomic_DNA"/>
</dbReference>
<accession>D2MMS2</accession>
<dbReference type="RefSeq" id="WP_006626693.1">
    <property type="nucleotide sequence ID" value="NZ_ADFR01000002.1"/>
</dbReference>
<evidence type="ECO:0000259" key="1">
    <source>
        <dbReference type="Pfam" id="PF07687"/>
    </source>
</evidence>
<dbReference type="PANTHER" id="PTHR11014:SF169">
    <property type="entry name" value="CLAN MH, FAMILY M20, PEPTIDASE T-LIKE METALLOPEPTIDASE"/>
    <property type="match status" value="1"/>
</dbReference>
<reference evidence="3" key="1">
    <citation type="submission" date="2009-12" db="EMBL/GenBank/DDBJ databases">
        <title>Sequence of Clostridiales genomosp. BVAB3 str. UPII9-5.</title>
        <authorList>
            <person name="Madupu R."/>
            <person name="Durkin A.S."/>
            <person name="Torralba M."/>
            <person name="Methe B."/>
            <person name="Sutton G.G."/>
            <person name="Strausberg R.L."/>
            <person name="Nelson K.E."/>
        </authorList>
    </citation>
    <scope>NUCLEOTIDE SEQUENCE [LARGE SCALE GENOMIC DNA]</scope>
    <source>
        <strain evidence="3">W1219</strain>
    </source>
</reference>
<dbReference type="SUPFAM" id="SSF53187">
    <property type="entry name" value="Zn-dependent exopeptidases"/>
    <property type="match status" value="1"/>
</dbReference>
<dbReference type="PANTHER" id="PTHR11014">
    <property type="entry name" value="PEPTIDASE M20 FAMILY MEMBER"/>
    <property type="match status" value="1"/>
</dbReference>